<sequence>MFDGVAKLWSTLQAMKMQQFFRSVPQCALVHH</sequence>
<organism evidence="1">
    <name type="scientific">Anguilla anguilla</name>
    <name type="common">European freshwater eel</name>
    <name type="synonym">Muraena anguilla</name>
    <dbReference type="NCBI Taxonomy" id="7936"/>
    <lineage>
        <taxon>Eukaryota</taxon>
        <taxon>Metazoa</taxon>
        <taxon>Chordata</taxon>
        <taxon>Craniata</taxon>
        <taxon>Vertebrata</taxon>
        <taxon>Euteleostomi</taxon>
        <taxon>Actinopterygii</taxon>
        <taxon>Neopterygii</taxon>
        <taxon>Teleostei</taxon>
        <taxon>Anguilliformes</taxon>
        <taxon>Anguillidae</taxon>
        <taxon>Anguilla</taxon>
    </lineage>
</organism>
<dbReference type="EMBL" id="GBXM01043904">
    <property type="protein sequence ID" value="JAH64673.1"/>
    <property type="molecule type" value="Transcribed_RNA"/>
</dbReference>
<proteinExistence type="predicted"/>
<evidence type="ECO:0000313" key="1">
    <source>
        <dbReference type="EMBL" id="JAH64673.1"/>
    </source>
</evidence>
<name>A0A0E9UI49_ANGAN</name>
<dbReference type="AlphaFoldDB" id="A0A0E9UI49"/>
<reference evidence="1" key="1">
    <citation type="submission" date="2014-11" db="EMBL/GenBank/DDBJ databases">
        <authorList>
            <person name="Amaro Gonzalez C."/>
        </authorList>
    </citation>
    <scope>NUCLEOTIDE SEQUENCE</scope>
</reference>
<reference evidence="1" key="2">
    <citation type="journal article" date="2015" name="Fish Shellfish Immunol.">
        <title>Early steps in the European eel (Anguilla anguilla)-Vibrio vulnificus interaction in the gills: Role of the RtxA13 toxin.</title>
        <authorList>
            <person name="Callol A."/>
            <person name="Pajuelo D."/>
            <person name="Ebbesson L."/>
            <person name="Teles M."/>
            <person name="MacKenzie S."/>
            <person name="Amaro C."/>
        </authorList>
    </citation>
    <scope>NUCLEOTIDE SEQUENCE</scope>
</reference>
<accession>A0A0E9UI49</accession>
<protein>
    <submittedName>
        <fullName evidence="1">Uncharacterized protein</fullName>
    </submittedName>
</protein>